<sequence>MMNKRIDSDAYQQISEFQNLILAGYREAAANGHTDISLELSFFNFVEHNTDLYRLWLNNASNVISLKVLFDTNVYKNKRIPASSHMKFDLSSCHKLKTLDLSGNFTFLNDSGSSVISELAISIVLNNADSHQCTYPPPVLPSIERISIGNVTCPSSWLRSLFSILLTLDHQVVCELDCKIISCEEGAVSTSSTVCSGTITTDVYNTLTIRLRGQEICPGLCEALLGLNINILSLSGGWGGLWVNDAKMLSRSLSSLTKLNELSIVLENDSPGLWEALCGLNVKRLCLSGLWRVFRVNYKDLLSQSLLSLTQLDTLSISVFVESPGIFDALHGLNIKSLSLYCLVEVSEANIAESLSHSLSSLSWLERLSIDVYQCRHGLWDALKGLPIKSLRLFSEFTGHEEALSRSLSSLTHLETLCISVSEDSPGLWMALYGLNIKNLSLGEVLNVLKVNHEESLSQSLSSLKQLEKLSIRISEDGPGLWKALHGLNIKSLSICGELGGLKVNHEQSLSQSLTSIPYLETLYIEVQNDSIGLWETLCGLNIKSLCLSSWIFGLKVKHARSLSQSLSSLKQLETLTLHVHTYVSLQLPQTLRYLNIFCDKLLQSELRELVDTLCTCTQTVDIKIEFGCDLFDGPPLQNYIPILQELVAQKNVAVKRFGMYNRTLDIGGVDYNAHDDLSVHDDTSLYKRFLQCMYFTGH</sequence>
<reference evidence="1" key="1">
    <citation type="journal article" date="2019" name="bioRxiv">
        <title>The Genome of the Zebra Mussel, Dreissena polymorpha: A Resource for Invasive Species Research.</title>
        <authorList>
            <person name="McCartney M.A."/>
            <person name="Auch B."/>
            <person name="Kono T."/>
            <person name="Mallez S."/>
            <person name="Zhang Y."/>
            <person name="Obille A."/>
            <person name="Becker A."/>
            <person name="Abrahante J.E."/>
            <person name="Garbe J."/>
            <person name="Badalamenti J.P."/>
            <person name="Herman A."/>
            <person name="Mangelson H."/>
            <person name="Liachko I."/>
            <person name="Sullivan S."/>
            <person name="Sone E.D."/>
            <person name="Koren S."/>
            <person name="Silverstein K.A.T."/>
            <person name="Beckman K.B."/>
            <person name="Gohl D.M."/>
        </authorList>
    </citation>
    <scope>NUCLEOTIDE SEQUENCE</scope>
    <source>
        <strain evidence="1">Duluth1</strain>
        <tissue evidence="1">Whole animal</tissue>
    </source>
</reference>
<dbReference type="Proteomes" id="UP000828390">
    <property type="component" value="Unassembled WGS sequence"/>
</dbReference>
<dbReference type="AlphaFoldDB" id="A0A9D4BXU1"/>
<organism evidence="1 2">
    <name type="scientific">Dreissena polymorpha</name>
    <name type="common">Zebra mussel</name>
    <name type="synonym">Mytilus polymorpha</name>
    <dbReference type="NCBI Taxonomy" id="45954"/>
    <lineage>
        <taxon>Eukaryota</taxon>
        <taxon>Metazoa</taxon>
        <taxon>Spiralia</taxon>
        <taxon>Lophotrochozoa</taxon>
        <taxon>Mollusca</taxon>
        <taxon>Bivalvia</taxon>
        <taxon>Autobranchia</taxon>
        <taxon>Heteroconchia</taxon>
        <taxon>Euheterodonta</taxon>
        <taxon>Imparidentia</taxon>
        <taxon>Neoheterodontei</taxon>
        <taxon>Myida</taxon>
        <taxon>Dreissenoidea</taxon>
        <taxon>Dreissenidae</taxon>
        <taxon>Dreissena</taxon>
    </lineage>
</organism>
<comment type="caution">
    <text evidence="1">The sequence shown here is derived from an EMBL/GenBank/DDBJ whole genome shotgun (WGS) entry which is preliminary data.</text>
</comment>
<accession>A0A9D4BXU1</accession>
<gene>
    <name evidence="1" type="ORF">DPMN_072736</name>
</gene>
<keyword evidence="2" id="KW-1185">Reference proteome</keyword>
<evidence type="ECO:0000313" key="2">
    <source>
        <dbReference type="Proteomes" id="UP000828390"/>
    </source>
</evidence>
<protein>
    <submittedName>
        <fullName evidence="1">Uncharacterized protein</fullName>
    </submittedName>
</protein>
<evidence type="ECO:0000313" key="1">
    <source>
        <dbReference type="EMBL" id="KAH3712974.1"/>
    </source>
</evidence>
<dbReference type="EMBL" id="JAIWYP010000014">
    <property type="protein sequence ID" value="KAH3712974.1"/>
    <property type="molecule type" value="Genomic_DNA"/>
</dbReference>
<proteinExistence type="predicted"/>
<name>A0A9D4BXU1_DREPO</name>
<reference evidence="1" key="2">
    <citation type="submission" date="2020-11" db="EMBL/GenBank/DDBJ databases">
        <authorList>
            <person name="McCartney M.A."/>
            <person name="Auch B."/>
            <person name="Kono T."/>
            <person name="Mallez S."/>
            <person name="Becker A."/>
            <person name="Gohl D.M."/>
            <person name="Silverstein K.A.T."/>
            <person name="Koren S."/>
            <person name="Bechman K.B."/>
            <person name="Herman A."/>
            <person name="Abrahante J.E."/>
            <person name="Garbe J."/>
        </authorList>
    </citation>
    <scope>NUCLEOTIDE SEQUENCE</scope>
    <source>
        <strain evidence="1">Duluth1</strain>
        <tissue evidence="1">Whole animal</tissue>
    </source>
</reference>
<dbReference type="SUPFAM" id="SSF52047">
    <property type="entry name" value="RNI-like"/>
    <property type="match status" value="1"/>
</dbReference>